<keyword evidence="2" id="KW-0732">Signal</keyword>
<sequence>MKKIAIVFFLLFIIFPPIGSAQRKIPILVYHSIDEFHGQGSKELYVTPTNFEKQMIYLRDHGFSLLTFEKWQDIYTKEKPIFITLDDGYKNNLKVYDIFKKIKNNHFIPSATMFVISDFIGNANRLSNTELKRLADSGLISVQSHTATHPDLTKTTEYKQELKDSQETIEKITRKEVIALSYPYGNIDSKTIDEVKKYYSFGLTTTPELYLEKGIKNERYLLPRVYIKYSTTLEEFADIVEGK</sequence>
<dbReference type="EMBL" id="JAGTPX010000012">
    <property type="protein sequence ID" value="MBR8670424.1"/>
    <property type="molecule type" value="Genomic_DNA"/>
</dbReference>
<dbReference type="CDD" id="cd10918">
    <property type="entry name" value="CE4_NodB_like_5s_6s"/>
    <property type="match status" value="1"/>
</dbReference>
<dbReference type="InterPro" id="IPR011330">
    <property type="entry name" value="Glyco_hydro/deAcase_b/a-brl"/>
</dbReference>
<dbReference type="GO" id="GO:0016810">
    <property type="term" value="F:hydrolase activity, acting on carbon-nitrogen (but not peptide) bonds"/>
    <property type="evidence" value="ECO:0007669"/>
    <property type="project" value="InterPro"/>
</dbReference>
<dbReference type="PROSITE" id="PS51677">
    <property type="entry name" value="NODB"/>
    <property type="match status" value="1"/>
</dbReference>
<dbReference type="PANTHER" id="PTHR34216">
    <property type="match status" value="1"/>
</dbReference>
<dbReference type="RefSeq" id="WP_101730252.1">
    <property type="nucleotide sequence ID" value="NZ_JAGTPX020000011.1"/>
</dbReference>
<comment type="caution">
    <text evidence="4">The sequence shown here is derived from an EMBL/GenBank/DDBJ whole genome shotgun (WGS) entry which is preliminary data.</text>
</comment>
<dbReference type="GO" id="GO:0005975">
    <property type="term" value="P:carbohydrate metabolic process"/>
    <property type="evidence" value="ECO:0007669"/>
    <property type="project" value="InterPro"/>
</dbReference>
<comment type="subcellular location">
    <subcellularLocation>
        <location evidence="1">Secreted</location>
    </subcellularLocation>
</comment>
<organism evidence="4">
    <name type="scientific">Niallia circulans</name>
    <name type="common">Bacillus circulans</name>
    <dbReference type="NCBI Taxonomy" id="1397"/>
    <lineage>
        <taxon>Bacteria</taxon>
        <taxon>Bacillati</taxon>
        <taxon>Bacillota</taxon>
        <taxon>Bacilli</taxon>
        <taxon>Bacillales</taxon>
        <taxon>Bacillaceae</taxon>
        <taxon>Niallia</taxon>
    </lineage>
</organism>
<evidence type="ECO:0000256" key="2">
    <source>
        <dbReference type="ARBA" id="ARBA00022729"/>
    </source>
</evidence>
<gene>
    <name evidence="4" type="ORF">KD144_12765</name>
</gene>
<feature type="domain" description="NodB homology" evidence="3">
    <location>
        <begin position="79"/>
        <end position="243"/>
    </location>
</feature>
<name>A0A941JNB7_NIACI</name>
<accession>A0A941JNB7</accession>
<dbReference type="PANTHER" id="PTHR34216:SF3">
    <property type="entry name" value="POLY-BETA-1,6-N-ACETYL-D-GLUCOSAMINE N-DEACETYLASE"/>
    <property type="match status" value="1"/>
</dbReference>
<evidence type="ECO:0000313" key="4">
    <source>
        <dbReference type="EMBL" id="MBR8670424.1"/>
    </source>
</evidence>
<protein>
    <submittedName>
        <fullName evidence="4">Polysaccharide deacetylase family protein</fullName>
    </submittedName>
</protein>
<dbReference type="InterPro" id="IPR051398">
    <property type="entry name" value="Polysacch_Deacetylase"/>
</dbReference>
<dbReference type="Gene3D" id="3.20.20.370">
    <property type="entry name" value="Glycoside hydrolase/deacetylase"/>
    <property type="match status" value="1"/>
</dbReference>
<dbReference type="AlphaFoldDB" id="A0A941JNB7"/>
<dbReference type="SUPFAM" id="SSF88713">
    <property type="entry name" value="Glycoside hydrolase/deacetylase"/>
    <property type="match status" value="1"/>
</dbReference>
<evidence type="ECO:0000256" key="1">
    <source>
        <dbReference type="ARBA" id="ARBA00004613"/>
    </source>
</evidence>
<dbReference type="Pfam" id="PF01522">
    <property type="entry name" value="Polysacc_deac_1"/>
    <property type="match status" value="1"/>
</dbReference>
<evidence type="ECO:0000259" key="3">
    <source>
        <dbReference type="PROSITE" id="PS51677"/>
    </source>
</evidence>
<proteinExistence type="predicted"/>
<dbReference type="GO" id="GO:0005576">
    <property type="term" value="C:extracellular region"/>
    <property type="evidence" value="ECO:0007669"/>
    <property type="project" value="UniProtKB-SubCell"/>
</dbReference>
<dbReference type="InterPro" id="IPR002509">
    <property type="entry name" value="NODB_dom"/>
</dbReference>
<reference evidence="4" key="1">
    <citation type="submission" date="2021-04" db="EMBL/GenBank/DDBJ databases">
        <title>Genomic analysis of electroactive and textile dye degrading Bacillus circulans strain: DC10 isolated from constructed wetland-microbial fuel cells treating textile dye wastewaters.</title>
        <authorList>
            <person name="Patel D.U."/>
            <person name="Desai C.R."/>
        </authorList>
    </citation>
    <scope>NUCLEOTIDE SEQUENCE</scope>
    <source>
        <strain evidence="4">DC10</strain>
    </source>
</reference>